<dbReference type="PANTHER" id="PTHR43163:SF6">
    <property type="entry name" value="DIPEPTIDE TRANSPORT SYSTEM PERMEASE PROTEIN DPPB-RELATED"/>
    <property type="match status" value="1"/>
</dbReference>
<keyword evidence="10" id="KW-1185">Reference proteome</keyword>
<dbReference type="PANTHER" id="PTHR43163">
    <property type="entry name" value="DIPEPTIDE TRANSPORT SYSTEM PERMEASE PROTEIN DPPB-RELATED"/>
    <property type="match status" value="1"/>
</dbReference>
<keyword evidence="2 7" id="KW-0813">Transport</keyword>
<sequence>MVQYFIRRLLLSIPTAFLVATIVFSLVHLVPGNPAVVILGVQASPSDVKMLDQQLHLNLPVWQQYLDWLGQLVQGNLGTSMIYQEPVLHLILQSLPRTIELSLVALLIALIIGVPAGLFAGFYHGRLWDRISLYLATIGVVLPGFVIALLFIYIFTYRLHWLQITGVTHTGTSVWINPLAYFVPGLTLAIGMMSPLMRILRTEVRSVAQSDYIRTMRMVGSTERRIIWKWTFKNALIPMVTFVGTQLGLLMGGVVIIENIFSIPGMGNLLVTGIFNKDYPVVQGCVLAMAFLVIIVNLVVELAYAFIDPRISYH</sequence>
<dbReference type="CDD" id="cd06261">
    <property type="entry name" value="TM_PBP2"/>
    <property type="match status" value="1"/>
</dbReference>
<feature type="transmembrane region" description="Helical" evidence="7">
    <location>
        <begin position="9"/>
        <end position="30"/>
    </location>
</feature>
<dbReference type="InterPro" id="IPR045621">
    <property type="entry name" value="BPD_transp_1_N"/>
</dbReference>
<dbReference type="EMBL" id="JABBVZ010000034">
    <property type="protein sequence ID" value="NMP22910.1"/>
    <property type="molecule type" value="Genomic_DNA"/>
</dbReference>
<protein>
    <submittedName>
        <fullName evidence="9">ABC transporter permease</fullName>
    </submittedName>
</protein>
<comment type="caution">
    <text evidence="9">The sequence shown here is derived from an EMBL/GenBank/DDBJ whole genome shotgun (WGS) entry which is preliminary data.</text>
</comment>
<evidence type="ECO:0000313" key="10">
    <source>
        <dbReference type="Proteomes" id="UP000533476"/>
    </source>
</evidence>
<feature type="transmembrane region" description="Helical" evidence="7">
    <location>
        <begin position="175"/>
        <end position="196"/>
    </location>
</feature>
<feature type="transmembrane region" description="Helical" evidence="7">
    <location>
        <begin position="235"/>
        <end position="261"/>
    </location>
</feature>
<evidence type="ECO:0000259" key="8">
    <source>
        <dbReference type="PROSITE" id="PS50928"/>
    </source>
</evidence>
<dbReference type="SUPFAM" id="SSF161098">
    <property type="entry name" value="MetI-like"/>
    <property type="match status" value="1"/>
</dbReference>
<evidence type="ECO:0000313" key="9">
    <source>
        <dbReference type="EMBL" id="NMP22910.1"/>
    </source>
</evidence>
<dbReference type="Gene3D" id="1.10.3720.10">
    <property type="entry name" value="MetI-like"/>
    <property type="match status" value="1"/>
</dbReference>
<gene>
    <name evidence="9" type="ORF">HIJ39_11175</name>
</gene>
<feature type="domain" description="ABC transmembrane type-1" evidence="8">
    <location>
        <begin position="95"/>
        <end position="304"/>
    </location>
</feature>
<dbReference type="PROSITE" id="PS50928">
    <property type="entry name" value="ABC_TM1"/>
    <property type="match status" value="1"/>
</dbReference>
<evidence type="ECO:0000256" key="2">
    <source>
        <dbReference type="ARBA" id="ARBA00022448"/>
    </source>
</evidence>
<evidence type="ECO:0000256" key="6">
    <source>
        <dbReference type="ARBA" id="ARBA00023136"/>
    </source>
</evidence>
<name>A0A7Y0Q305_9FIRM</name>
<comment type="similarity">
    <text evidence="7">Belongs to the binding-protein-dependent transport system permease family.</text>
</comment>
<evidence type="ECO:0000256" key="4">
    <source>
        <dbReference type="ARBA" id="ARBA00022692"/>
    </source>
</evidence>
<feature type="transmembrane region" description="Helical" evidence="7">
    <location>
        <begin position="281"/>
        <end position="307"/>
    </location>
</feature>
<keyword evidence="4 7" id="KW-0812">Transmembrane</keyword>
<dbReference type="Pfam" id="PF19300">
    <property type="entry name" value="BPD_transp_1_N"/>
    <property type="match status" value="1"/>
</dbReference>
<feature type="transmembrane region" description="Helical" evidence="7">
    <location>
        <begin position="133"/>
        <end position="155"/>
    </location>
</feature>
<dbReference type="GO" id="GO:0005886">
    <property type="term" value="C:plasma membrane"/>
    <property type="evidence" value="ECO:0007669"/>
    <property type="project" value="UniProtKB-SubCell"/>
</dbReference>
<dbReference type="Proteomes" id="UP000533476">
    <property type="component" value="Unassembled WGS sequence"/>
</dbReference>
<organism evidence="9 10">
    <name type="scientific">Sulfobacillus harzensis</name>
    <dbReference type="NCBI Taxonomy" id="2729629"/>
    <lineage>
        <taxon>Bacteria</taxon>
        <taxon>Bacillati</taxon>
        <taxon>Bacillota</taxon>
        <taxon>Clostridia</taxon>
        <taxon>Eubacteriales</taxon>
        <taxon>Clostridiales Family XVII. Incertae Sedis</taxon>
        <taxon>Sulfobacillus</taxon>
    </lineage>
</organism>
<keyword evidence="3" id="KW-1003">Cell membrane</keyword>
<accession>A0A7Y0Q305</accession>
<comment type="subcellular location">
    <subcellularLocation>
        <location evidence="1 7">Cell membrane</location>
        <topology evidence="1 7">Multi-pass membrane protein</topology>
    </subcellularLocation>
</comment>
<evidence type="ECO:0000256" key="3">
    <source>
        <dbReference type="ARBA" id="ARBA00022475"/>
    </source>
</evidence>
<proteinExistence type="inferred from homology"/>
<feature type="transmembrane region" description="Helical" evidence="7">
    <location>
        <begin position="101"/>
        <end position="121"/>
    </location>
</feature>
<evidence type="ECO:0000256" key="7">
    <source>
        <dbReference type="RuleBase" id="RU363032"/>
    </source>
</evidence>
<keyword evidence="5 7" id="KW-1133">Transmembrane helix</keyword>
<evidence type="ECO:0000256" key="1">
    <source>
        <dbReference type="ARBA" id="ARBA00004651"/>
    </source>
</evidence>
<keyword evidence="6 7" id="KW-0472">Membrane</keyword>
<dbReference type="GO" id="GO:0071916">
    <property type="term" value="F:dipeptide transmembrane transporter activity"/>
    <property type="evidence" value="ECO:0007669"/>
    <property type="project" value="TreeGrafter"/>
</dbReference>
<dbReference type="InterPro" id="IPR000515">
    <property type="entry name" value="MetI-like"/>
</dbReference>
<dbReference type="Pfam" id="PF00528">
    <property type="entry name" value="BPD_transp_1"/>
    <property type="match status" value="1"/>
</dbReference>
<dbReference type="RefSeq" id="WP_169099684.1">
    <property type="nucleotide sequence ID" value="NZ_JABBVZ010000034.1"/>
</dbReference>
<evidence type="ECO:0000256" key="5">
    <source>
        <dbReference type="ARBA" id="ARBA00022989"/>
    </source>
</evidence>
<dbReference type="InterPro" id="IPR035906">
    <property type="entry name" value="MetI-like_sf"/>
</dbReference>
<dbReference type="AlphaFoldDB" id="A0A7Y0Q305"/>
<reference evidence="9 10" key="1">
    <citation type="submission" date="2020-04" db="EMBL/GenBank/DDBJ databases">
        <authorList>
            <person name="Zhang R."/>
            <person name="Schippers A."/>
        </authorList>
    </citation>
    <scope>NUCLEOTIDE SEQUENCE [LARGE SCALE GENOMIC DNA]</scope>
    <source>
        <strain evidence="9 10">DSM 109850</strain>
    </source>
</reference>